<evidence type="ECO:0000313" key="4">
    <source>
        <dbReference type="Proteomes" id="UP000244855"/>
    </source>
</evidence>
<evidence type="ECO:0000256" key="2">
    <source>
        <dbReference type="SAM" id="SignalP"/>
    </source>
</evidence>
<dbReference type="AlphaFoldDB" id="A0A2V1DV57"/>
<keyword evidence="4" id="KW-1185">Reference proteome</keyword>
<feature type="chain" id="PRO_5016112993" evidence="2">
    <location>
        <begin position="18"/>
        <end position="413"/>
    </location>
</feature>
<gene>
    <name evidence="3" type="ORF">DM02DRAFT_626896</name>
</gene>
<sequence>MRLIAVLLLVFSSLLQASPHQTSAFIRPTSVRATPGMVYPTARPPNFHPTGFSSSRLAPPRPYPTSPSRYPYAPYIPNSPYDPLSPRSGCRPEGCFNCTAGLRRPFVSSISRFNTTSGKEIQTSINYGITLTKTNPKYTGPSNNTEAGMKKWVKDIYASPHNDFYESIYESAARMRPNTSLATKPVALSTHWTQFKYKKFMTVSGVAGCAFVVVANRNGIWISRHWQSTVDDVAFTEFPALFENAFTNALKPNAPITKHNFTAQDAQLRPNAVRQIEDTWSYKNGWFPHPGWFLDNRTTIPAQQPQAAVFVWEGGKERGSTFNQSGPAMQNIVKNTWSSLNGAVKLVKYKLSLIGSSPYSWPSVTIPGIPYEKIIVSCDWETKTYSVWMAGNSVTEPIMTVITFIETQFHICH</sequence>
<feature type="signal peptide" evidence="2">
    <location>
        <begin position="1"/>
        <end position="17"/>
    </location>
</feature>
<protein>
    <submittedName>
        <fullName evidence="3">Uncharacterized protein</fullName>
    </submittedName>
</protein>
<keyword evidence="2" id="KW-0732">Signal</keyword>
<reference evidence="3 4" key="1">
    <citation type="journal article" date="2018" name="Sci. Rep.">
        <title>Comparative genomics provides insights into the lifestyle and reveals functional heterogeneity of dark septate endophytic fungi.</title>
        <authorList>
            <person name="Knapp D.G."/>
            <person name="Nemeth J.B."/>
            <person name="Barry K."/>
            <person name="Hainaut M."/>
            <person name="Henrissat B."/>
            <person name="Johnson J."/>
            <person name="Kuo A."/>
            <person name="Lim J.H.P."/>
            <person name="Lipzen A."/>
            <person name="Nolan M."/>
            <person name="Ohm R.A."/>
            <person name="Tamas L."/>
            <person name="Grigoriev I.V."/>
            <person name="Spatafora J.W."/>
            <person name="Nagy L.G."/>
            <person name="Kovacs G.M."/>
        </authorList>
    </citation>
    <scope>NUCLEOTIDE SEQUENCE [LARGE SCALE GENOMIC DNA]</scope>
    <source>
        <strain evidence="3 4">DSE2036</strain>
    </source>
</reference>
<name>A0A2V1DV57_9PLEO</name>
<evidence type="ECO:0000313" key="3">
    <source>
        <dbReference type="EMBL" id="PVI02223.1"/>
    </source>
</evidence>
<evidence type="ECO:0000256" key="1">
    <source>
        <dbReference type="SAM" id="MobiDB-lite"/>
    </source>
</evidence>
<organism evidence="3 4">
    <name type="scientific">Periconia macrospinosa</name>
    <dbReference type="NCBI Taxonomy" id="97972"/>
    <lineage>
        <taxon>Eukaryota</taxon>
        <taxon>Fungi</taxon>
        <taxon>Dikarya</taxon>
        <taxon>Ascomycota</taxon>
        <taxon>Pezizomycotina</taxon>
        <taxon>Dothideomycetes</taxon>
        <taxon>Pleosporomycetidae</taxon>
        <taxon>Pleosporales</taxon>
        <taxon>Massarineae</taxon>
        <taxon>Periconiaceae</taxon>
        <taxon>Periconia</taxon>
    </lineage>
</organism>
<dbReference type="Proteomes" id="UP000244855">
    <property type="component" value="Unassembled WGS sequence"/>
</dbReference>
<dbReference type="EMBL" id="KZ805345">
    <property type="protein sequence ID" value="PVI02223.1"/>
    <property type="molecule type" value="Genomic_DNA"/>
</dbReference>
<proteinExistence type="predicted"/>
<feature type="region of interest" description="Disordered" evidence="1">
    <location>
        <begin position="42"/>
        <end position="64"/>
    </location>
</feature>
<accession>A0A2V1DV57</accession>